<protein>
    <recommendedName>
        <fullName evidence="2">Response regulatory domain-containing protein</fullName>
    </recommendedName>
</protein>
<organism evidence="3 4">
    <name type="scientific">Diploscapter pachys</name>
    <dbReference type="NCBI Taxonomy" id="2018661"/>
    <lineage>
        <taxon>Eukaryota</taxon>
        <taxon>Metazoa</taxon>
        <taxon>Ecdysozoa</taxon>
        <taxon>Nematoda</taxon>
        <taxon>Chromadorea</taxon>
        <taxon>Rhabditida</taxon>
        <taxon>Rhabditina</taxon>
        <taxon>Rhabditomorpha</taxon>
        <taxon>Rhabditoidea</taxon>
        <taxon>Rhabditidae</taxon>
        <taxon>Diploscapter</taxon>
    </lineage>
</organism>
<dbReference type="InterPro" id="IPR011006">
    <property type="entry name" value="CheY-like_superfamily"/>
</dbReference>
<dbReference type="SUPFAM" id="SSF52172">
    <property type="entry name" value="CheY-like"/>
    <property type="match status" value="1"/>
</dbReference>
<dbReference type="InterPro" id="IPR001789">
    <property type="entry name" value="Sig_transdc_resp-reg_receiver"/>
</dbReference>
<evidence type="ECO:0000256" key="1">
    <source>
        <dbReference type="PROSITE-ProRule" id="PRU00169"/>
    </source>
</evidence>
<dbReference type="EMBL" id="LIAE01010016">
    <property type="protein sequence ID" value="PAV66949.1"/>
    <property type="molecule type" value="Genomic_DNA"/>
</dbReference>
<evidence type="ECO:0000313" key="4">
    <source>
        <dbReference type="Proteomes" id="UP000218231"/>
    </source>
</evidence>
<sequence length="228" mass="25275">MDFFSDRGFIAFEAEDGDEAIKIIADHPEIGIVLTDIQMKGSMDGLRLARYVRDRYPPMLIAVVSGNVRPSQADLPEHSFFVAKPFDPRYVLEGVEDLAVQQLIPQRAVEALVVAVLPWRARGDVERLHADLPEPGLDGGGDELAAIVRPDMRGRTTLDEQLGQRCQYVFVFELARDDECQALPARLVDNGKDAELASVMGAFLDEVVSPDMPRILRPQPDARAIVQP</sequence>
<reference evidence="3 4" key="1">
    <citation type="journal article" date="2017" name="Curr. Biol.">
        <title>Genome architecture and evolution of a unichromosomal asexual nematode.</title>
        <authorList>
            <person name="Fradin H."/>
            <person name="Zegar C."/>
            <person name="Gutwein M."/>
            <person name="Lucas J."/>
            <person name="Kovtun M."/>
            <person name="Corcoran D."/>
            <person name="Baugh L.R."/>
            <person name="Kiontke K."/>
            <person name="Gunsalus K."/>
            <person name="Fitch D.H."/>
            <person name="Piano F."/>
        </authorList>
    </citation>
    <scope>NUCLEOTIDE SEQUENCE [LARGE SCALE GENOMIC DNA]</scope>
    <source>
        <strain evidence="3">PF1309</strain>
    </source>
</reference>
<dbReference type="AlphaFoldDB" id="A0A2A2JZI7"/>
<accession>A0A2A2JZI7</accession>
<feature type="domain" description="Response regulatory" evidence="2">
    <location>
        <begin position="1"/>
        <end position="99"/>
    </location>
</feature>
<keyword evidence="1" id="KW-0597">Phosphoprotein</keyword>
<proteinExistence type="predicted"/>
<dbReference type="Proteomes" id="UP000218231">
    <property type="component" value="Unassembled WGS sequence"/>
</dbReference>
<keyword evidence="4" id="KW-1185">Reference proteome</keyword>
<dbReference type="Gene3D" id="3.40.50.2300">
    <property type="match status" value="1"/>
</dbReference>
<feature type="modified residue" description="4-aspartylphosphate" evidence="1">
    <location>
        <position position="36"/>
    </location>
</feature>
<gene>
    <name evidence="3" type="ORF">WR25_15816</name>
</gene>
<evidence type="ECO:0000259" key="2">
    <source>
        <dbReference type="PROSITE" id="PS50110"/>
    </source>
</evidence>
<dbReference type="PROSITE" id="PS50110">
    <property type="entry name" value="RESPONSE_REGULATORY"/>
    <property type="match status" value="1"/>
</dbReference>
<name>A0A2A2JZI7_9BILA</name>
<dbReference type="Pfam" id="PF00072">
    <property type="entry name" value="Response_reg"/>
    <property type="match status" value="1"/>
</dbReference>
<dbReference type="GO" id="GO:0000160">
    <property type="term" value="P:phosphorelay signal transduction system"/>
    <property type="evidence" value="ECO:0007669"/>
    <property type="project" value="InterPro"/>
</dbReference>
<comment type="caution">
    <text evidence="3">The sequence shown here is derived from an EMBL/GenBank/DDBJ whole genome shotgun (WGS) entry which is preliminary data.</text>
</comment>
<evidence type="ECO:0000313" key="3">
    <source>
        <dbReference type="EMBL" id="PAV66949.1"/>
    </source>
</evidence>